<keyword evidence="4" id="KW-0809">Transit peptide</keyword>
<reference evidence="7 8" key="1">
    <citation type="submission" date="2016-07" db="EMBL/GenBank/DDBJ databases">
        <title>Pervasive Adenine N6-methylation of Active Genes in Fungi.</title>
        <authorList>
            <consortium name="DOE Joint Genome Institute"/>
            <person name="Mondo S.J."/>
            <person name="Dannebaum R.O."/>
            <person name="Kuo R.C."/>
            <person name="Labutti K."/>
            <person name="Haridas S."/>
            <person name="Kuo A."/>
            <person name="Salamov A."/>
            <person name="Ahrendt S.R."/>
            <person name="Lipzen A."/>
            <person name="Sullivan W."/>
            <person name="Andreopoulos W.B."/>
            <person name="Clum A."/>
            <person name="Lindquist E."/>
            <person name="Daum C."/>
            <person name="Ramamoorthy G.K."/>
            <person name="Gryganskyi A."/>
            <person name="Culley D."/>
            <person name="Magnuson J.K."/>
            <person name="James T.Y."/>
            <person name="O'Malley M.A."/>
            <person name="Stajich J.E."/>
            <person name="Spatafora J.W."/>
            <person name="Visel A."/>
            <person name="Grigoriev I.V."/>
        </authorList>
    </citation>
    <scope>NUCLEOTIDE SEQUENCE [LARGE SCALE GENOMIC DNA]</scope>
    <source>
        <strain evidence="7 8">CBS 931.73</strain>
    </source>
</reference>
<evidence type="ECO:0000256" key="1">
    <source>
        <dbReference type="ARBA" id="ARBA00004443"/>
    </source>
</evidence>
<dbReference type="PANTHER" id="PTHR31107">
    <property type="entry name" value="APOPTOGENIC PROTEIN 1, MITOCHONDRIAL"/>
    <property type="match status" value="1"/>
</dbReference>
<dbReference type="AlphaFoldDB" id="A0A1Y1Y2G1"/>
<dbReference type="Proteomes" id="UP000193498">
    <property type="component" value="Unassembled WGS sequence"/>
</dbReference>
<dbReference type="Pfam" id="PF10231">
    <property type="entry name" value="COA8"/>
    <property type="match status" value="1"/>
</dbReference>
<dbReference type="InterPro" id="IPR018796">
    <property type="entry name" value="COA8"/>
</dbReference>
<dbReference type="GO" id="GO:0097193">
    <property type="term" value="P:intrinsic apoptotic signaling pathway"/>
    <property type="evidence" value="ECO:0007669"/>
    <property type="project" value="InterPro"/>
</dbReference>
<evidence type="ECO:0000256" key="4">
    <source>
        <dbReference type="ARBA" id="ARBA00022946"/>
    </source>
</evidence>
<name>A0A1Y1Y2G1_9FUNG</name>
<evidence type="ECO:0000256" key="6">
    <source>
        <dbReference type="ARBA" id="ARBA00023136"/>
    </source>
</evidence>
<keyword evidence="6" id="KW-0472">Membrane</keyword>
<accession>A0A1Y1Y2G1</accession>
<dbReference type="InParanoid" id="A0A1Y1Y2G1"/>
<evidence type="ECO:0000313" key="8">
    <source>
        <dbReference type="Proteomes" id="UP000193498"/>
    </source>
</evidence>
<keyword evidence="5" id="KW-0496">Mitochondrion</keyword>
<dbReference type="GO" id="GO:0005743">
    <property type="term" value="C:mitochondrial inner membrane"/>
    <property type="evidence" value="ECO:0007669"/>
    <property type="project" value="UniProtKB-SubCell"/>
</dbReference>
<protein>
    <recommendedName>
        <fullName evidence="9">Apoptogenic protein 1, mitochondrial</fullName>
    </recommendedName>
</protein>
<keyword evidence="8" id="KW-1185">Reference proteome</keyword>
<gene>
    <name evidence="7" type="ORF">K493DRAFT_338958</name>
</gene>
<comment type="subcellular location">
    <subcellularLocation>
        <location evidence="1">Mitochondrion inner membrane</location>
        <topology evidence="1">Peripheral membrane protein</topology>
        <orientation evidence="1">Matrix side</orientation>
    </subcellularLocation>
</comment>
<evidence type="ECO:0000256" key="5">
    <source>
        <dbReference type="ARBA" id="ARBA00023128"/>
    </source>
</evidence>
<evidence type="ECO:0008006" key="9">
    <source>
        <dbReference type="Google" id="ProtNLM"/>
    </source>
</evidence>
<comment type="similarity">
    <text evidence="2">Belongs to the COA8 family.</text>
</comment>
<evidence type="ECO:0000256" key="2">
    <source>
        <dbReference type="ARBA" id="ARBA00005453"/>
    </source>
</evidence>
<keyword evidence="3" id="KW-0999">Mitochondrion inner membrane</keyword>
<sequence>MSVVRSTCQRNLSRATARASWVQSQRRSLHATSVVAARKIVAELPEKNLIGNPDPLSNIRPVRYYIPPNESAEDKEWRQWNERVNKLHQDFWSNNNYKFLKEKEEYIAKIKKEKGTVSAEDLSMFYKSFLNEAYGRHLDYNKTWIKENFRMLLPGLKALLRGKSSQVIPYFKKSYA</sequence>
<evidence type="ECO:0000256" key="3">
    <source>
        <dbReference type="ARBA" id="ARBA00022792"/>
    </source>
</evidence>
<organism evidence="7 8">
    <name type="scientific">Basidiobolus meristosporus CBS 931.73</name>
    <dbReference type="NCBI Taxonomy" id="1314790"/>
    <lineage>
        <taxon>Eukaryota</taxon>
        <taxon>Fungi</taxon>
        <taxon>Fungi incertae sedis</taxon>
        <taxon>Zoopagomycota</taxon>
        <taxon>Entomophthoromycotina</taxon>
        <taxon>Basidiobolomycetes</taxon>
        <taxon>Basidiobolales</taxon>
        <taxon>Basidiobolaceae</taxon>
        <taxon>Basidiobolus</taxon>
    </lineage>
</organism>
<evidence type="ECO:0000313" key="7">
    <source>
        <dbReference type="EMBL" id="ORX92159.1"/>
    </source>
</evidence>
<proteinExistence type="inferred from homology"/>
<dbReference type="PANTHER" id="PTHR31107:SF2">
    <property type="entry name" value="CYTOCHROME C OXIDASE ASSEMBLY FACTOR 8"/>
    <property type="match status" value="1"/>
</dbReference>
<comment type="caution">
    <text evidence="7">The sequence shown here is derived from an EMBL/GenBank/DDBJ whole genome shotgun (WGS) entry which is preliminary data.</text>
</comment>
<dbReference type="OrthoDB" id="6246201at2759"/>
<dbReference type="EMBL" id="MCFE01000289">
    <property type="protein sequence ID" value="ORX92159.1"/>
    <property type="molecule type" value="Genomic_DNA"/>
</dbReference>